<name>A0A9Q3CVL4_9BASI</name>
<sequence length="93" mass="10372">MSQKGHLGPRPRNEKGWWLWLGGPEPPGLQTKIEAWGLGIWKLARKANDGRIWPEAINDDWGHERPREGAMSKGDQLAIKDMVCPIGPNLVPG</sequence>
<proteinExistence type="predicted"/>
<gene>
    <name evidence="1" type="ORF">O181_028957</name>
</gene>
<protein>
    <submittedName>
        <fullName evidence="1">Uncharacterized protein</fullName>
    </submittedName>
</protein>
<comment type="caution">
    <text evidence="1">The sequence shown here is derived from an EMBL/GenBank/DDBJ whole genome shotgun (WGS) entry which is preliminary data.</text>
</comment>
<dbReference type="AlphaFoldDB" id="A0A9Q3CVL4"/>
<organism evidence="1 2">
    <name type="scientific">Austropuccinia psidii MF-1</name>
    <dbReference type="NCBI Taxonomy" id="1389203"/>
    <lineage>
        <taxon>Eukaryota</taxon>
        <taxon>Fungi</taxon>
        <taxon>Dikarya</taxon>
        <taxon>Basidiomycota</taxon>
        <taxon>Pucciniomycotina</taxon>
        <taxon>Pucciniomycetes</taxon>
        <taxon>Pucciniales</taxon>
        <taxon>Sphaerophragmiaceae</taxon>
        <taxon>Austropuccinia</taxon>
    </lineage>
</organism>
<evidence type="ECO:0000313" key="1">
    <source>
        <dbReference type="EMBL" id="MBW0489242.1"/>
    </source>
</evidence>
<reference evidence="1" key="1">
    <citation type="submission" date="2021-03" db="EMBL/GenBank/DDBJ databases">
        <title>Draft genome sequence of rust myrtle Austropuccinia psidii MF-1, a brazilian biotype.</title>
        <authorList>
            <person name="Quecine M.C."/>
            <person name="Pachon D.M.R."/>
            <person name="Bonatelli M.L."/>
            <person name="Correr F.H."/>
            <person name="Franceschini L.M."/>
            <person name="Leite T.F."/>
            <person name="Margarido G.R.A."/>
            <person name="Almeida C.A."/>
            <person name="Ferrarezi J.A."/>
            <person name="Labate C.A."/>
        </authorList>
    </citation>
    <scope>NUCLEOTIDE SEQUENCE</scope>
    <source>
        <strain evidence="1">MF-1</strain>
    </source>
</reference>
<dbReference type="Proteomes" id="UP000765509">
    <property type="component" value="Unassembled WGS sequence"/>
</dbReference>
<evidence type="ECO:0000313" key="2">
    <source>
        <dbReference type="Proteomes" id="UP000765509"/>
    </source>
</evidence>
<dbReference type="EMBL" id="AVOT02009981">
    <property type="protein sequence ID" value="MBW0489242.1"/>
    <property type="molecule type" value="Genomic_DNA"/>
</dbReference>
<keyword evidence="2" id="KW-1185">Reference proteome</keyword>
<accession>A0A9Q3CVL4</accession>